<dbReference type="AlphaFoldDB" id="A0A834TBF7"/>
<gene>
    <name evidence="1" type="ORF">G2W53_023625</name>
</gene>
<dbReference type="EMBL" id="JAAIUW010000008">
    <property type="protein sequence ID" value="KAF7818170.1"/>
    <property type="molecule type" value="Genomic_DNA"/>
</dbReference>
<proteinExistence type="predicted"/>
<reference evidence="1" key="1">
    <citation type="submission" date="2020-09" db="EMBL/GenBank/DDBJ databases">
        <title>Genome-Enabled Discovery of Anthraquinone Biosynthesis in Senna tora.</title>
        <authorList>
            <person name="Kang S.-H."/>
            <person name="Pandey R.P."/>
            <person name="Lee C.-M."/>
            <person name="Sim J.-S."/>
            <person name="Jeong J.-T."/>
            <person name="Choi B.-S."/>
            <person name="Jung M."/>
            <person name="Ginzburg D."/>
            <person name="Zhao K."/>
            <person name="Won S.Y."/>
            <person name="Oh T.-J."/>
            <person name="Yu Y."/>
            <person name="Kim N.-H."/>
            <person name="Lee O.R."/>
            <person name="Lee T.-H."/>
            <person name="Bashyal P."/>
            <person name="Kim T.-S."/>
            <person name="Lee W.-H."/>
            <person name="Kawkins C."/>
            <person name="Kim C.-K."/>
            <person name="Kim J.S."/>
            <person name="Ahn B.O."/>
            <person name="Rhee S.Y."/>
            <person name="Sohng J.K."/>
        </authorList>
    </citation>
    <scope>NUCLEOTIDE SEQUENCE</scope>
    <source>
        <tissue evidence="1">Leaf</tissue>
    </source>
</reference>
<keyword evidence="2" id="KW-1185">Reference proteome</keyword>
<organism evidence="1 2">
    <name type="scientific">Senna tora</name>
    <dbReference type="NCBI Taxonomy" id="362788"/>
    <lineage>
        <taxon>Eukaryota</taxon>
        <taxon>Viridiplantae</taxon>
        <taxon>Streptophyta</taxon>
        <taxon>Embryophyta</taxon>
        <taxon>Tracheophyta</taxon>
        <taxon>Spermatophyta</taxon>
        <taxon>Magnoliopsida</taxon>
        <taxon>eudicotyledons</taxon>
        <taxon>Gunneridae</taxon>
        <taxon>Pentapetalae</taxon>
        <taxon>rosids</taxon>
        <taxon>fabids</taxon>
        <taxon>Fabales</taxon>
        <taxon>Fabaceae</taxon>
        <taxon>Caesalpinioideae</taxon>
        <taxon>Cassia clade</taxon>
        <taxon>Senna</taxon>
    </lineage>
</organism>
<dbReference type="Proteomes" id="UP000634136">
    <property type="component" value="Unassembled WGS sequence"/>
</dbReference>
<comment type="caution">
    <text evidence="1">The sequence shown here is derived from an EMBL/GenBank/DDBJ whole genome shotgun (WGS) entry which is preliminary data.</text>
</comment>
<name>A0A834TBF7_9FABA</name>
<accession>A0A834TBF7</accession>
<evidence type="ECO:0000313" key="2">
    <source>
        <dbReference type="Proteomes" id="UP000634136"/>
    </source>
</evidence>
<sequence>MLANSPSVKLQDKDKTMKLYDKDEVMKLKAREAR</sequence>
<protein>
    <submittedName>
        <fullName evidence="1">Uncharacterized protein</fullName>
    </submittedName>
</protein>
<evidence type="ECO:0000313" key="1">
    <source>
        <dbReference type="EMBL" id="KAF7818170.1"/>
    </source>
</evidence>